<accession>A0AAX2ADL5</accession>
<keyword evidence="3" id="KW-0997">Cell inner membrane</keyword>
<gene>
    <name evidence="8" type="ORF">CP985_12320</name>
</gene>
<evidence type="ECO:0000256" key="5">
    <source>
        <dbReference type="ARBA" id="ARBA00022989"/>
    </source>
</evidence>
<evidence type="ECO:0000256" key="4">
    <source>
        <dbReference type="ARBA" id="ARBA00022692"/>
    </source>
</evidence>
<evidence type="ECO:0000256" key="6">
    <source>
        <dbReference type="ARBA" id="ARBA00023136"/>
    </source>
</evidence>
<dbReference type="PANTHER" id="PTHR30462:SF3">
    <property type="entry name" value="INTERMEMBRANE TRANSPORT PROTEIN PQIA"/>
    <property type="match status" value="1"/>
</dbReference>
<evidence type="ECO:0000256" key="3">
    <source>
        <dbReference type="ARBA" id="ARBA00022519"/>
    </source>
</evidence>
<feature type="transmembrane region" description="Helical" evidence="7">
    <location>
        <begin position="173"/>
        <end position="192"/>
    </location>
</feature>
<name>A0AAX2ADL5_9BACT</name>
<keyword evidence="9" id="KW-1185">Reference proteome</keyword>
<keyword evidence="5 7" id="KW-1133">Transmembrane helix</keyword>
<dbReference type="EMBL" id="NXID01000053">
    <property type="protein sequence ID" value="RXK14744.1"/>
    <property type="molecule type" value="Genomic_DNA"/>
</dbReference>
<evidence type="ECO:0000256" key="2">
    <source>
        <dbReference type="ARBA" id="ARBA00022475"/>
    </source>
</evidence>
<dbReference type="InterPro" id="IPR051800">
    <property type="entry name" value="PqiA-PqiB_transport"/>
</dbReference>
<proteinExistence type="predicted"/>
<dbReference type="GO" id="GO:0005886">
    <property type="term" value="C:plasma membrane"/>
    <property type="evidence" value="ECO:0007669"/>
    <property type="project" value="UniProtKB-SubCell"/>
</dbReference>
<evidence type="ECO:0000313" key="9">
    <source>
        <dbReference type="Proteomes" id="UP000290092"/>
    </source>
</evidence>
<evidence type="ECO:0000256" key="1">
    <source>
        <dbReference type="ARBA" id="ARBA00004533"/>
    </source>
</evidence>
<dbReference type="InterPro" id="IPR007498">
    <property type="entry name" value="PqiA-like"/>
</dbReference>
<feature type="transmembrane region" description="Helical" evidence="7">
    <location>
        <begin position="146"/>
        <end position="167"/>
    </location>
</feature>
<comment type="subcellular location">
    <subcellularLocation>
        <location evidence="1">Cell inner membrane</location>
    </subcellularLocation>
</comment>
<dbReference type="Proteomes" id="UP000290092">
    <property type="component" value="Unassembled WGS sequence"/>
</dbReference>
<organism evidence="8 9">
    <name type="scientific">Malaciobacter mytili LMG 24559</name>
    <dbReference type="NCBI Taxonomy" id="1032238"/>
    <lineage>
        <taxon>Bacteria</taxon>
        <taxon>Pseudomonadati</taxon>
        <taxon>Campylobacterota</taxon>
        <taxon>Epsilonproteobacteria</taxon>
        <taxon>Campylobacterales</taxon>
        <taxon>Arcobacteraceae</taxon>
        <taxon>Malaciobacter</taxon>
    </lineage>
</organism>
<feature type="transmembrane region" description="Helical" evidence="7">
    <location>
        <begin position="99"/>
        <end position="125"/>
    </location>
</feature>
<dbReference type="PANTHER" id="PTHR30462">
    <property type="entry name" value="INTERMEMBRANE TRANSPORT PROTEIN PQIB-RELATED"/>
    <property type="match status" value="1"/>
</dbReference>
<keyword evidence="2" id="KW-1003">Cell membrane</keyword>
<keyword evidence="6 7" id="KW-0472">Membrane</keyword>
<evidence type="ECO:0000313" key="8">
    <source>
        <dbReference type="EMBL" id="RXK14744.1"/>
    </source>
</evidence>
<reference evidence="8 9" key="1">
    <citation type="submission" date="2017-09" db="EMBL/GenBank/DDBJ databases">
        <title>Genomics of the genus Arcobacter.</title>
        <authorList>
            <person name="Perez-Cataluna A."/>
            <person name="Figueras M.J."/>
            <person name="Salas-Masso N."/>
        </authorList>
    </citation>
    <scope>NUCLEOTIDE SEQUENCE [LARGE SCALE GENOMIC DNA]</scope>
    <source>
        <strain evidence="8 9">CECT 7386</strain>
    </source>
</reference>
<dbReference type="Pfam" id="PF04403">
    <property type="entry name" value="PqiA"/>
    <property type="match status" value="1"/>
</dbReference>
<protein>
    <submittedName>
        <fullName evidence="8">Paraquat-inducible membrane protein A</fullName>
    </submittedName>
</protein>
<sequence>MMYGMMMNYKSDKDLGLVLCSHCSKVSTIDVKICPRCNSKLKQRDEYSLLKTLSFSIIAIIFLVPANLLPMMYVTTLGVIEANTIFDGIVYFFQTKSYLIAFVIFVASIAVPIFKLAVLLYLLYITKYNKIELARNATRYYRIIKFIGKWSMLDIFVVALMIVMVQFENLSNISAGLAAVAFTIVVVMTMLATESFDTRQLWDKD</sequence>
<keyword evidence="4 7" id="KW-0812">Transmembrane</keyword>
<dbReference type="AlphaFoldDB" id="A0AAX2ADL5"/>
<feature type="transmembrane region" description="Helical" evidence="7">
    <location>
        <begin position="52"/>
        <end position="69"/>
    </location>
</feature>
<comment type="caution">
    <text evidence="8">The sequence shown here is derived from an EMBL/GenBank/DDBJ whole genome shotgun (WGS) entry which is preliminary data.</text>
</comment>
<evidence type="ECO:0000256" key="7">
    <source>
        <dbReference type="SAM" id="Phobius"/>
    </source>
</evidence>